<comment type="caution">
    <text evidence="1">The sequence shown here is derived from an EMBL/GenBank/DDBJ whole genome shotgun (WGS) entry which is preliminary data.</text>
</comment>
<dbReference type="RefSeq" id="WP_131893947.1">
    <property type="nucleotide sequence ID" value="NZ_SMKU01000070.1"/>
</dbReference>
<protein>
    <submittedName>
        <fullName evidence="1">Uncharacterized protein</fullName>
    </submittedName>
</protein>
<reference evidence="1 2" key="1">
    <citation type="submission" date="2019-03" db="EMBL/GenBank/DDBJ databases">
        <title>Draft genome sequences of novel Actinobacteria.</title>
        <authorList>
            <person name="Sahin N."/>
            <person name="Ay H."/>
            <person name="Saygin H."/>
        </authorList>
    </citation>
    <scope>NUCLEOTIDE SEQUENCE [LARGE SCALE GENOMIC DNA]</scope>
    <source>
        <strain evidence="1 2">H3C3</strain>
    </source>
</reference>
<dbReference type="AlphaFoldDB" id="A0A4R5BPZ9"/>
<gene>
    <name evidence="1" type="ORF">E1298_16075</name>
</gene>
<evidence type="ECO:0000313" key="1">
    <source>
        <dbReference type="EMBL" id="TDD87546.1"/>
    </source>
</evidence>
<accession>A0A4R5BPZ9</accession>
<organism evidence="1 2">
    <name type="scientific">Actinomadura rubrisoli</name>
    <dbReference type="NCBI Taxonomy" id="2530368"/>
    <lineage>
        <taxon>Bacteria</taxon>
        <taxon>Bacillati</taxon>
        <taxon>Actinomycetota</taxon>
        <taxon>Actinomycetes</taxon>
        <taxon>Streptosporangiales</taxon>
        <taxon>Thermomonosporaceae</taxon>
        <taxon>Actinomadura</taxon>
    </lineage>
</organism>
<proteinExistence type="predicted"/>
<dbReference type="Proteomes" id="UP000294513">
    <property type="component" value="Unassembled WGS sequence"/>
</dbReference>
<name>A0A4R5BPZ9_9ACTN</name>
<keyword evidence="2" id="KW-1185">Reference proteome</keyword>
<sequence>MSTSIAVEEADDVHPDGARPWEYYYFAPGFFTLEHGTAYRILGRTDPEHNARAIELLTSGLDDLLAEMRASEWAGEFVYQLGRAHQQAGERGQIADELDALARRVTSDRLALHAADLR</sequence>
<dbReference type="EMBL" id="SMKU01000070">
    <property type="protein sequence ID" value="TDD87546.1"/>
    <property type="molecule type" value="Genomic_DNA"/>
</dbReference>
<evidence type="ECO:0000313" key="2">
    <source>
        <dbReference type="Proteomes" id="UP000294513"/>
    </source>
</evidence>